<evidence type="ECO:0000313" key="2">
    <source>
        <dbReference type="EMBL" id="GBP52762.1"/>
    </source>
</evidence>
<evidence type="ECO:0000256" key="1">
    <source>
        <dbReference type="SAM" id="MobiDB-lite"/>
    </source>
</evidence>
<sequence length="139" mass="15194">MCPRHSRVAHEGGRCEKCVVGRDPPAPPPPAPARVAHPGPDRLRPVHVFTRFVSLLRTGTLGGYAKFSACPKFLIDFVVLLLVQTRFEGRPTSKLERPPPPPPRGDEEITGDKSRFLLFHPCCKNKIDGSISPPGAVDV</sequence>
<dbReference type="EMBL" id="BGZK01000609">
    <property type="protein sequence ID" value="GBP52762.1"/>
    <property type="molecule type" value="Genomic_DNA"/>
</dbReference>
<keyword evidence="3" id="KW-1185">Reference proteome</keyword>
<dbReference type="Proteomes" id="UP000299102">
    <property type="component" value="Unassembled WGS sequence"/>
</dbReference>
<protein>
    <submittedName>
        <fullName evidence="2">Uncharacterized protein</fullName>
    </submittedName>
</protein>
<reference evidence="2 3" key="1">
    <citation type="journal article" date="2019" name="Commun. Biol.">
        <title>The bagworm genome reveals a unique fibroin gene that provides high tensile strength.</title>
        <authorList>
            <person name="Kono N."/>
            <person name="Nakamura H."/>
            <person name="Ohtoshi R."/>
            <person name="Tomita M."/>
            <person name="Numata K."/>
            <person name="Arakawa K."/>
        </authorList>
    </citation>
    <scope>NUCLEOTIDE SEQUENCE [LARGE SCALE GENOMIC DNA]</scope>
</reference>
<dbReference type="AlphaFoldDB" id="A0A4C1WQG7"/>
<organism evidence="2 3">
    <name type="scientific">Eumeta variegata</name>
    <name type="common">Bagworm moth</name>
    <name type="synonym">Eumeta japonica</name>
    <dbReference type="NCBI Taxonomy" id="151549"/>
    <lineage>
        <taxon>Eukaryota</taxon>
        <taxon>Metazoa</taxon>
        <taxon>Ecdysozoa</taxon>
        <taxon>Arthropoda</taxon>
        <taxon>Hexapoda</taxon>
        <taxon>Insecta</taxon>
        <taxon>Pterygota</taxon>
        <taxon>Neoptera</taxon>
        <taxon>Endopterygota</taxon>
        <taxon>Lepidoptera</taxon>
        <taxon>Glossata</taxon>
        <taxon>Ditrysia</taxon>
        <taxon>Tineoidea</taxon>
        <taxon>Psychidae</taxon>
        <taxon>Oiketicinae</taxon>
        <taxon>Eumeta</taxon>
    </lineage>
</organism>
<name>A0A4C1WQG7_EUMVA</name>
<proteinExistence type="predicted"/>
<feature type="region of interest" description="Disordered" evidence="1">
    <location>
        <begin position="17"/>
        <end position="40"/>
    </location>
</feature>
<gene>
    <name evidence="2" type="ORF">EVAR_27705_1</name>
</gene>
<accession>A0A4C1WQG7</accession>
<comment type="caution">
    <text evidence="2">The sequence shown here is derived from an EMBL/GenBank/DDBJ whole genome shotgun (WGS) entry which is preliminary data.</text>
</comment>
<feature type="region of interest" description="Disordered" evidence="1">
    <location>
        <begin position="90"/>
        <end position="110"/>
    </location>
</feature>
<evidence type="ECO:0000313" key="3">
    <source>
        <dbReference type="Proteomes" id="UP000299102"/>
    </source>
</evidence>